<dbReference type="SUPFAM" id="SSF48452">
    <property type="entry name" value="TPR-like"/>
    <property type="match status" value="1"/>
</dbReference>
<feature type="transmembrane region" description="Helical" evidence="4">
    <location>
        <begin position="6"/>
        <end position="26"/>
    </location>
</feature>
<keyword evidence="1" id="KW-0677">Repeat</keyword>
<name>A0A7S1I2N4_9EUGL</name>
<reference evidence="5" key="1">
    <citation type="submission" date="2021-01" db="EMBL/GenBank/DDBJ databases">
        <authorList>
            <person name="Corre E."/>
            <person name="Pelletier E."/>
            <person name="Niang G."/>
            <person name="Scheremetjew M."/>
            <person name="Finn R."/>
            <person name="Kale V."/>
            <person name="Holt S."/>
            <person name="Cochrane G."/>
            <person name="Meng A."/>
            <person name="Brown T."/>
            <person name="Cohen L."/>
        </authorList>
    </citation>
    <scope>NUCLEOTIDE SEQUENCE</scope>
    <source>
        <strain evidence="5">NIES-381</strain>
    </source>
</reference>
<dbReference type="InterPro" id="IPR011990">
    <property type="entry name" value="TPR-like_helical_dom_sf"/>
</dbReference>
<proteinExistence type="predicted"/>
<evidence type="ECO:0000256" key="1">
    <source>
        <dbReference type="ARBA" id="ARBA00022737"/>
    </source>
</evidence>
<dbReference type="AlphaFoldDB" id="A0A7S1I2N4"/>
<sequence>MPGASWWLFMCPIAFLWILGTTVMILHAPDHYVDEFDTTSNSRTYGPIDVQDKSIEAFTDVEKYPDISRSTLNQSYELYLQADHEVSLGRPNYAMNFLTRAIDLNPQSPKLLMKRAFVRAQFRNETGLAVEDLIASIQLDPEDSAVHYNLGVLRYGVPDVDAALADFSEAVNIDPVNVKAYNNRGVVFKDMAYYTAALDDYDRAITLAPEEPFAYFNRGVLRNQLKDYAEALQDFDRYILLSPNDTAAKRKREIVAKRAKGPGLHIGH</sequence>
<dbReference type="PANTHER" id="PTHR44858:SF1">
    <property type="entry name" value="UDP-N-ACETYLGLUCOSAMINE--PEPTIDE N-ACETYLGLUCOSAMINYLTRANSFERASE SPINDLY-RELATED"/>
    <property type="match status" value="1"/>
</dbReference>
<dbReference type="Pfam" id="PF13432">
    <property type="entry name" value="TPR_16"/>
    <property type="match status" value="1"/>
</dbReference>
<feature type="repeat" description="TPR" evidence="3">
    <location>
        <begin position="178"/>
        <end position="211"/>
    </location>
</feature>
<dbReference type="Gene3D" id="1.25.40.10">
    <property type="entry name" value="Tetratricopeptide repeat domain"/>
    <property type="match status" value="2"/>
</dbReference>
<evidence type="ECO:0000256" key="4">
    <source>
        <dbReference type="SAM" id="Phobius"/>
    </source>
</evidence>
<keyword evidence="4" id="KW-0812">Transmembrane</keyword>
<dbReference type="InterPro" id="IPR050498">
    <property type="entry name" value="Ycf3"/>
</dbReference>
<keyword evidence="4" id="KW-0472">Membrane</keyword>
<evidence type="ECO:0000256" key="3">
    <source>
        <dbReference type="PROSITE-ProRule" id="PRU00339"/>
    </source>
</evidence>
<evidence type="ECO:0000313" key="5">
    <source>
        <dbReference type="EMBL" id="CAD8998899.1"/>
    </source>
</evidence>
<feature type="repeat" description="TPR" evidence="3">
    <location>
        <begin position="144"/>
        <end position="177"/>
    </location>
</feature>
<dbReference type="InterPro" id="IPR019734">
    <property type="entry name" value="TPR_rpt"/>
</dbReference>
<protein>
    <recommendedName>
        <fullName evidence="6">Tetratricopeptide repeat protein</fullName>
    </recommendedName>
</protein>
<evidence type="ECO:0008006" key="6">
    <source>
        <dbReference type="Google" id="ProtNLM"/>
    </source>
</evidence>
<organism evidence="5">
    <name type="scientific">Eutreptiella gymnastica</name>
    <dbReference type="NCBI Taxonomy" id="73025"/>
    <lineage>
        <taxon>Eukaryota</taxon>
        <taxon>Discoba</taxon>
        <taxon>Euglenozoa</taxon>
        <taxon>Euglenida</taxon>
        <taxon>Spirocuta</taxon>
        <taxon>Euglenophyceae</taxon>
        <taxon>Eutreptiales</taxon>
        <taxon>Eutreptiaceae</taxon>
        <taxon>Eutreptiella</taxon>
    </lineage>
</organism>
<dbReference type="Pfam" id="PF13371">
    <property type="entry name" value="TPR_9"/>
    <property type="match status" value="1"/>
</dbReference>
<dbReference type="SMART" id="SM00028">
    <property type="entry name" value="TPR"/>
    <property type="match status" value="4"/>
</dbReference>
<keyword evidence="4" id="KW-1133">Transmembrane helix</keyword>
<accession>A0A7S1I2N4</accession>
<keyword evidence="2 3" id="KW-0802">TPR repeat</keyword>
<dbReference type="PROSITE" id="PS50005">
    <property type="entry name" value="TPR"/>
    <property type="match status" value="3"/>
</dbReference>
<dbReference type="EMBL" id="HBGA01026889">
    <property type="protein sequence ID" value="CAD8998899.1"/>
    <property type="molecule type" value="Transcribed_RNA"/>
</dbReference>
<gene>
    <name evidence="5" type="ORF">EGYM00392_LOCUS9969</name>
</gene>
<feature type="repeat" description="TPR" evidence="3">
    <location>
        <begin position="212"/>
        <end position="245"/>
    </location>
</feature>
<dbReference type="PANTHER" id="PTHR44858">
    <property type="entry name" value="TETRATRICOPEPTIDE REPEAT PROTEIN 6"/>
    <property type="match status" value="1"/>
</dbReference>
<evidence type="ECO:0000256" key="2">
    <source>
        <dbReference type="ARBA" id="ARBA00022803"/>
    </source>
</evidence>